<dbReference type="InterPro" id="IPR005203">
    <property type="entry name" value="Hemocyanin_C"/>
</dbReference>
<dbReference type="SUPFAM" id="SSF81296">
    <property type="entry name" value="E set domains"/>
    <property type="match status" value="1"/>
</dbReference>
<evidence type="ECO:0000313" key="2">
    <source>
        <dbReference type="EMBL" id="EAU76688.1"/>
    </source>
</evidence>
<reference evidence="2" key="4">
    <citation type="journal article" date="2007" name="Genome Biol.">
        <title>Update of the Anopheles gambiae PEST genome assembly.</title>
        <authorList>
            <person name="Sharakhova M.V."/>
            <person name="Hammond M.P."/>
            <person name="Lobo N.F."/>
            <person name="Krzywinski J."/>
            <person name="Unger M.F."/>
            <person name="Hillenmeyer M.E."/>
            <person name="Bruggner R.V."/>
            <person name="Birney E."/>
            <person name="Collins F.H."/>
        </authorList>
    </citation>
    <scope>NUCLEOTIDE SEQUENCE</scope>
    <source>
        <strain evidence="2">PEST</strain>
    </source>
</reference>
<dbReference type="AlphaFoldDB" id="A0NE79"/>
<dbReference type="STRING" id="7165.A0NE79"/>
<feature type="domain" description="Hemocyanin C-terminal" evidence="1">
    <location>
        <begin position="1"/>
        <end position="91"/>
    </location>
</feature>
<accession>A0NE79</accession>
<evidence type="ECO:0000313" key="3">
    <source>
        <dbReference type="EnsemblMetazoa" id="AGAP004979-PA"/>
    </source>
</evidence>
<proteinExistence type="predicted"/>
<dbReference type="VEuPathDB" id="VectorBase:AGAP004979"/>
<dbReference type="eggNOG" id="ENOG502QQCG">
    <property type="taxonomic scope" value="Eukaryota"/>
</dbReference>
<reference evidence="2 3" key="3">
    <citation type="journal article" date="2004" name="Trends Parasitol.">
        <title>The Anopheles gambiae genome: an update.</title>
        <authorList>
            <person name="Mongin E."/>
            <person name="Louis C."/>
            <person name="Holt R.A."/>
            <person name="Birney E."/>
            <person name="Collins F.H."/>
        </authorList>
    </citation>
    <scope>NUCLEOTIDE SEQUENCE</scope>
    <source>
        <strain evidence="2 3">PEST</strain>
    </source>
</reference>
<dbReference type="InterPro" id="IPR014756">
    <property type="entry name" value="Ig_E-set"/>
</dbReference>
<organism evidence="2">
    <name type="scientific">Anopheles gambiae</name>
    <name type="common">African malaria mosquito</name>
    <dbReference type="NCBI Taxonomy" id="7165"/>
    <lineage>
        <taxon>Eukaryota</taxon>
        <taxon>Metazoa</taxon>
        <taxon>Ecdysozoa</taxon>
        <taxon>Arthropoda</taxon>
        <taxon>Hexapoda</taxon>
        <taxon>Insecta</taxon>
        <taxon>Pterygota</taxon>
        <taxon>Neoptera</taxon>
        <taxon>Endopterygota</taxon>
        <taxon>Diptera</taxon>
        <taxon>Nematocera</taxon>
        <taxon>Culicoidea</taxon>
        <taxon>Culicidae</taxon>
        <taxon>Anophelinae</taxon>
        <taxon>Anopheles</taxon>
    </lineage>
</organism>
<dbReference type="Pfam" id="PF03723">
    <property type="entry name" value="Hemocyanin_C"/>
    <property type="match status" value="1"/>
</dbReference>
<protein>
    <submittedName>
        <fullName evidence="2">AGAP004979-PA</fullName>
    </submittedName>
</protein>
<dbReference type="PaxDb" id="7165-AGAP004979-PA"/>
<evidence type="ECO:0000313" key="4">
    <source>
        <dbReference type="Proteomes" id="UP000007062"/>
    </source>
</evidence>
<sequence>MLVPKGDQFGVEYDLFAMLSDHEQDRVNPLFDERTDCNDAHSFCGLRDRTYPDARNMGFPLDRRVANTVRSFQDFVAPYQNMRVATIKIRFTNTVVART</sequence>
<dbReference type="PANTHER" id="PTHR11511">
    <property type="entry name" value="LARVAL STORAGE PROTEIN/PHENOLOXIDASE"/>
    <property type="match status" value="1"/>
</dbReference>
<dbReference type="PANTHER" id="PTHR11511:SF24">
    <property type="entry name" value="GH04080P"/>
    <property type="match status" value="1"/>
</dbReference>
<gene>
    <name evidence="2" type="ORF">AgaP_AGAP004979</name>
</gene>
<keyword evidence="4" id="KW-1185">Reference proteome</keyword>
<reference evidence="2" key="2">
    <citation type="submission" date="2002-03" db="EMBL/GenBank/DDBJ databases">
        <authorList>
            <consortium name="The Anopheles Genome Sequencing Consortium"/>
        </authorList>
    </citation>
    <scope>NUCLEOTIDE SEQUENCE</scope>
    <source>
        <strain evidence="2">PEST</strain>
    </source>
</reference>
<dbReference type="Gene3D" id="2.60.40.1520">
    <property type="entry name" value="Hemocyanin, C-terminal domain"/>
    <property type="match status" value="1"/>
</dbReference>
<evidence type="ECO:0000259" key="1">
    <source>
        <dbReference type="Pfam" id="PF03723"/>
    </source>
</evidence>
<dbReference type="InterPro" id="IPR013788">
    <property type="entry name" value="Hemocyanin/hexamerin"/>
</dbReference>
<dbReference type="EMBL" id="AAAB01008948">
    <property type="protein sequence ID" value="EAU76688.1"/>
    <property type="molecule type" value="Genomic_DNA"/>
</dbReference>
<reference evidence="3" key="6">
    <citation type="submission" date="2020-05" db="UniProtKB">
        <authorList>
            <consortium name="EnsemblMetazoa"/>
        </authorList>
    </citation>
    <scope>IDENTIFICATION</scope>
    <source>
        <strain evidence="3">PEST</strain>
    </source>
</reference>
<reference evidence="2 4" key="1">
    <citation type="journal article" date="2002" name="Science">
        <title>The genome sequence of the malaria mosquito Anopheles gambiae.</title>
        <authorList>
            <person name="Holt R.A."/>
            <person name="Subramanian G.M."/>
            <person name="Halpern A."/>
            <person name="Sutton G.G."/>
            <person name="Charlab R."/>
            <person name="Nusskern D.R."/>
            <person name="Wincker P."/>
            <person name="Clark A.G."/>
            <person name="Ribeiro J.M."/>
            <person name="Wides R."/>
            <person name="Salzberg S.L."/>
            <person name="Loftus B."/>
            <person name="Yandell M."/>
            <person name="Majoros W.H."/>
            <person name="Rusch D.B."/>
            <person name="Lai Z."/>
            <person name="Kraft C.L."/>
            <person name="Abril J.F."/>
            <person name="Anthouard V."/>
            <person name="Arensburger P."/>
            <person name="Atkinson P.W."/>
            <person name="Baden H."/>
            <person name="de Berardinis V."/>
            <person name="Baldwin D."/>
            <person name="Benes V."/>
            <person name="Biedler J."/>
            <person name="Blass C."/>
            <person name="Bolanos R."/>
            <person name="Boscus D."/>
            <person name="Barnstead M."/>
            <person name="Cai S."/>
            <person name="Center A."/>
            <person name="Chaturverdi K."/>
            <person name="Christophides G.K."/>
            <person name="Chrystal M.A."/>
            <person name="Clamp M."/>
            <person name="Cravchik A."/>
            <person name="Curwen V."/>
            <person name="Dana A."/>
            <person name="Delcher A."/>
            <person name="Dew I."/>
            <person name="Evans C.A."/>
            <person name="Flanigan M."/>
            <person name="Grundschober-Freimoser A."/>
            <person name="Friedli L."/>
            <person name="Gu Z."/>
            <person name="Guan P."/>
            <person name="Guigo R."/>
            <person name="Hillenmeyer M.E."/>
            <person name="Hladun S.L."/>
            <person name="Hogan J.R."/>
            <person name="Hong Y.S."/>
            <person name="Hoover J."/>
            <person name="Jaillon O."/>
            <person name="Ke Z."/>
            <person name="Kodira C."/>
            <person name="Kokoza E."/>
            <person name="Koutsos A."/>
            <person name="Letunic I."/>
            <person name="Levitsky A."/>
            <person name="Liang Y."/>
            <person name="Lin J.J."/>
            <person name="Lobo N.F."/>
            <person name="Lopez J.R."/>
            <person name="Malek J.A."/>
            <person name="McIntosh T.C."/>
            <person name="Meister S."/>
            <person name="Miller J."/>
            <person name="Mobarry C."/>
            <person name="Mongin E."/>
            <person name="Murphy S.D."/>
            <person name="O'Brochta D.A."/>
            <person name="Pfannkoch C."/>
            <person name="Qi R."/>
            <person name="Regier M.A."/>
            <person name="Remington K."/>
            <person name="Shao H."/>
            <person name="Sharakhova M.V."/>
            <person name="Sitter C.D."/>
            <person name="Shetty J."/>
            <person name="Smith T.J."/>
            <person name="Strong R."/>
            <person name="Sun J."/>
            <person name="Thomasova D."/>
            <person name="Ton L.Q."/>
            <person name="Topalis P."/>
            <person name="Tu Z."/>
            <person name="Unger M.F."/>
            <person name="Walenz B."/>
            <person name="Wang A."/>
            <person name="Wang J."/>
            <person name="Wang M."/>
            <person name="Wang X."/>
            <person name="Woodford K.J."/>
            <person name="Wortman J.R."/>
            <person name="Wu M."/>
            <person name="Yao A."/>
            <person name="Zdobnov E.M."/>
            <person name="Zhang H."/>
            <person name="Zhao Q."/>
            <person name="Zhao S."/>
            <person name="Zhu S.C."/>
            <person name="Zhimulev I."/>
            <person name="Coluzzi M."/>
            <person name="della Torre A."/>
            <person name="Roth C.W."/>
            <person name="Louis C."/>
            <person name="Kalush F."/>
            <person name="Mural R.J."/>
            <person name="Myers E.W."/>
            <person name="Adams M.D."/>
            <person name="Smith H.O."/>
            <person name="Broder S."/>
            <person name="Gardner M.J."/>
            <person name="Fraser C.M."/>
            <person name="Birney E."/>
            <person name="Bork P."/>
            <person name="Brey P.T."/>
            <person name="Venter J.C."/>
            <person name="Weissenbach J."/>
            <person name="Kafatos F.C."/>
            <person name="Collins F.H."/>
            <person name="Hoffman S.L."/>
        </authorList>
    </citation>
    <scope>NUCLEOTIDE SEQUENCE [LARGE SCALE GENOMIC DNA]</scope>
    <source>
        <strain evidence="2 4">PEST</strain>
    </source>
</reference>
<reference evidence="2" key="5">
    <citation type="submission" date="2011-05" db="EMBL/GenBank/DDBJ databases">
        <authorList>
            <consortium name="VectorBase"/>
        </authorList>
    </citation>
    <scope>NUCLEOTIDE SEQUENCE</scope>
    <source>
        <strain evidence="2">PEST</strain>
    </source>
</reference>
<dbReference type="Proteomes" id="UP000007062">
    <property type="component" value="Chromosome 2L"/>
</dbReference>
<dbReference type="HOGENOM" id="CLU_2592481_0_0_1"/>
<name>A0NE79_ANOGA</name>
<dbReference type="InterPro" id="IPR037020">
    <property type="entry name" value="Hemocyanin_C_sf"/>
</dbReference>
<dbReference type="EnsemblMetazoa" id="AGAP004979-RA">
    <property type="protein sequence ID" value="AGAP004979-PA"/>
    <property type="gene ID" value="AGAP004979"/>
</dbReference>
<dbReference type="OMA" id="TYENMSM"/>